<sequence>MGPLIPGGILSLNHWSIFLLVPGGSVQLNMKNSPDPHSNRGVFEIRDRAYDKPHSAVRMFDLPAKPGVTVDSVEREIRDRKWDQYDMNESGAGCRWWIRTVMRGLAEKNYVEKDKVRALLKALRYNYPKKGKPILLEMKKGVFCSAKT</sequence>
<reference evidence="3" key="1">
    <citation type="journal article" date="2020" name="Stud. Mycol.">
        <title>101 Dothideomycetes genomes: a test case for predicting lifestyles and emergence of pathogens.</title>
        <authorList>
            <person name="Haridas S."/>
            <person name="Albert R."/>
            <person name="Binder M."/>
            <person name="Bloem J."/>
            <person name="Labutti K."/>
            <person name="Salamov A."/>
            <person name="Andreopoulos B."/>
            <person name="Baker S."/>
            <person name="Barry K."/>
            <person name="Bills G."/>
            <person name="Bluhm B."/>
            <person name="Cannon C."/>
            <person name="Castanera R."/>
            <person name="Culley D."/>
            <person name="Daum C."/>
            <person name="Ezra D."/>
            <person name="Gonzalez J."/>
            <person name="Henrissat B."/>
            <person name="Kuo A."/>
            <person name="Liang C."/>
            <person name="Lipzen A."/>
            <person name="Lutzoni F."/>
            <person name="Magnuson J."/>
            <person name="Mondo S."/>
            <person name="Nolan M."/>
            <person name="Ohm R."/>
            <person name="Pangilinan J."/>
            <person name="Park H.-J."/>
            <person name="Ramirez L."/>
            <person name="Alfaro M."/>
            <person name="Sun H."/>
            <person name="Tritt A."/>
            <person name="Yoshinaga Y."/>
            <person name="Zwiers L.-H."/>
            <person name="Turgeon B."/>
            <person name="Goodwin S."/>
            <person name="Spatafora J."/>
            <person name="Crous P."/>
            <person name="Grigoriev I."/>
        </authorList>
    </citation>
    <scope>NUCLEOTIDE SEQUENCE</scope>
    <source>
        <strain evidence="3">HMLAC05119</strain>
    </source>
</reference>
<dbReference type="EMBL" id="ML979134">
    <property type="protein sequence ID" value="KAF1918212.1"/>
    <property type="molecule type" value="Genomic_DNA"/>
</dbReference>
<feature type="signal peptide" evidence="1">
    <location>
        <begin position="1"/>
        <end position="27"/>
    </location>
</feature>
<protein>
    <recommendedName>
        <fullName evidence="2">DUF7770 domain-containing protein</fullName>
    </recommendedName>
</protein>
<keyword evidence="4" id="KW-1185">Reference proteome</keyword>
<accession>A0A6A5QS54</accession>
<name>A0A6A5QS54_AMPQU</name>
<evidence type="ECO:0000313" key="4">
    <source>
        <dbReference type="Proteomes" id="UP000800096"/>
    </source>
</evidence>
<evidence type="ECO:0000259" key="2">
    <source>
        <dbReference type="Pfam" id="PF24968"/>
    </source>
</evidence>
<evidence type="ECO:0000313" key="3">
    <source>
        <dbReference type="EMBL" id="KAF1918212.1"/>
    </source>
</evidence>
<organism evidence="3 4">
    <name type="scientific">Ampelomyces quisqualis</name>
    <name type="common">Powdery mildew agent</name>
    <dbReference type="NCBI Taxonomy" id="50730"/>
    <lineage>
        <taxon>Eukaryota</taxon>
        <taxon>Fungi</taxon>
        <taxon>Dikarya</taxon>
        <taxon>Ascomycota</taxon>
        <taxon>Pezizomycotina</taxon>
        <taxon>Dothideomycetes</taxon>
        <taxon>Pleosporomycetidae</taxon>
        <taxon>Pleosporales</taxon>
        <taxon>Pleosporineae</taxon>
        <taxon>Phaeosphaeriaceae</taxon>
        <taxon>Ampelomyces</taxon>
    </lineage>
</organism>
<keyword evidence="1" id="KW-0732">Signal</keyword>
<dbReference type="OrthoDB" id="3739692at2759"/>
<evidence type="ECO:0000256" key="1">
    <source>
        <dbReference type="SAM" id="SignalP"/>
    </source>
</evidence>
<feature type="domain" description="DUF7770" evidence="2">
    <location>
        <begin position="11"/>
        <end position="144"/>
    </location>
</feature>
<dbReference type="Proteomes" id="UP000800096">
    <property type="component" value="Unassembled WGS sequence"/>
</dbReference>
<proteinExistence type="predicted"/>
<dbReference type="InterPro" id="IPR056672">
    <property type="entry name" value="DUF7770"/>
</dbReference>
<gene>
    <name evidence="3" type="ORF">BDU57DRAFT_191942</name>
</gene>
<feature type="chain" id="PRO_5025604846" description="DUF7770 domain-containing protein" evidence="1">
    <location>
        <begin position="28"/>
        <end position="148"/>
    </location>
</feature>
<dbReference type="AlphaFoldDB" id="A0A6A5QS54"/>
<dbReference type="Pfam" id="PF24968">
    <property type="entry name" value="DUF7770"/>
    <property type="match status" value="1"/>
</dbReference>